<dbReference type="OrthoDB" id="7872616at2"/>
<dbReference type="AlphaFoldDB" id="A0A5C4NKD7"/>
<gene>
    <name evidence="1" type="ORF">FHG71_05150</name>
</gene>
<dbReference type="RefSeq" id="WP_139080542.1">
    <property type="nucleotide sequence ID" value="NZ_VDFV01000003.1"/>
</dbReference>
<dbReference type="EMBL" id="VDFV01000003">
    <property type="protein sequence ID" value="TNC73858.1"/>
    <property type="molecule type" value="Genomic_DNA"/>
</dbReference>
<evidence type="ECO:0000313" key="2">
    <source>
        <dbReference type="Proteomes" id="UP000305709"/>
    </source>
</evidence>
<keyword evidence="2" id="KW-1185">Reference proteome</keyword>
<proteinExistence type="predicted"/>
<sequence length="62" mass="6606">MDELSTHELRGAAFAANLRRAFGAPVEGDMPASFATLLSRLGEVQRPASALSQRHDANRLGA</sequence>
<comment type="caution">
    <text evidence="1">The sequence shown here is derived from an EMBL/GenBank/DDBJ whole genome shotgun (WGS) entry which is preliminary data.</text>
</comment>
<evidence type="ECO:0008006" key="3">
    <source>
        <dbReference type="Google" id="ProtNLM"/>
    </source>
</evidence>
<organism evidence="1 2">
    <name type="scientific">Rubellimicrobium roseum</name>
    <dbReference type="NCBI Taxonomy" id="687525"/>
    <lineage>
        <taxon>Bacteria</taxon>
        <taxon>Pseudomonadati</taxon>
        <taxon>Pseudomonadota</taxon>
        <taxon>Alphaproteobacteria</taxon>
        <taxon>Rhodobacterales</taxon>
        <taxon>Roseobacteraceae</taxon>
        <taxon>Rubellimicrobium</taxon>
    </lineage>
</organism>
<evidence type="ECO:0000313" key="1">
    <source>
        <dbReference type="EMBL" id="TNC73858.1"/>
    </source>
</evidence>
<protein>
    <recommendedName>
        <fullName evidence="3">Anti-sigma factor NepR domain-containing protein</fullName>
    </recommendedName>
</protein>
<reference evidence="1 2" key="1">
    <citation type="submission" date="2019-06" db="EMBL/GenBank/DDBJ databases">
        <authorList>
            <person name="Jiang L."/>
        </authorList>
    </citation>
    <scope>NUCLEOTIDE SEQUENCE [LARGE SCALE GENOMIC DNA]</scope>
    <source>
        <strain evidence="1 2">YIM 48858</strain>
    </source>
</reference>
<accession>A0A5C4NKD7</accession>
<name>A0A5C4NKD7_9RHOB</name>
<dbReference type="Proteomes" id="UP000305709">
    <property type="component" value="Unassembled WGS sequence"/>
</dbReference>